<dbReference type="EMBL" id="GL877094">
    <property type="protein sequence ID" value="KLU93096.1"/>
    <property type="molecule type" value="Genomic_DNA"/>
</dbReference>
<dbReference type="PANTHER" id="PTHR47256">
    <property type="entry name" value="ZN(II)2CYS6 TRANSCRIPTION FACTOR (EUROFUNG)-RELATED"/>
    <property type="match status" value="1"/>
</dbReference>
<dbReference type="InterPro" id="IPR053187">
    <property type="entry name" value="Notoamide_regulator"/>
</dbReference>
<dbReference type="AlphaFoldDB" id="A0A0H2UD31"/>
<dbReference type="VEuPathDB" id="FungiDB:MAPG_12009"/>
<dbReference type="PROSITE" id="PS50048">
    <property type="entry name" value="ZN2_CY6_FUNGAL_2"/>
    <property type="match status" value="1"/>
</dbReference>
<dbReference type="Gene3D" id="4.10.240.10">
    <property type="entry name" value="Zn(2)-C6 fungal-type DNA-binding domain"/>
    <property type="match status" value="1"/>
</dbReference>
<name>A0A0H2UD31_MAGP6</name>
<feature type="non-terminal residue" evidence="5">
    <location>
        <position position="152"/>
    </location>
</feature>
<dbReference type="InterPro" id="IPR036864">
    <property type="entry name" value="Zn2-C6_fun-type_DNA-bd_sf"/>
</dbReference>
<feature type="region of interest" description="Disordered" evidence="3">
    <location>
        <begin position="1"/>
        <end position="57"/>
    </location>
</feature>
<feature type="compositionally biased region" description="Basic and acidic residues" evidence="3">
    <location>
        <begin position="28"/>
        <end position="40"/>
    </location>
</feature>
<gene>
    <name evidence="5" type="ORF">MAPG_12009</name>
</gene>
<dbReference type="InterPro" id="IPR001138">
    <property type="entry name" value="Zn2Cys6_DnaBD"/>
</dbReference>
<sequence>MPGQQHPRFRALLPAAAAATDQAAETARSQEETQDVHDISSSRGGSPLGVGGPRAPLIRGQNRTLAACLRCRRSKAKCTGARPSCRRCTDNNHICEYDADPDITPSSMLRRRNADLARENEDLRALIAFLSDRPLPEAESVFRRLREQQQQQ</sequence>
<reference evidence="5" key="2">
    <citation type="submission" date="2011-03" db="EMBL/GenBank/DDBJ databases">
        <title>Annotation of Magnaporthe poae ATCC 64411.</title>
        <authorList>
            <person name="Ma L.-J."/>
            <person name="Dead R."/>
            <person name="Young S.K."/>
            <person name="Zeng Q."/>
            <person name="Gargeya S."/>
            <person name="Fitzgerald M."/>
            <person name="Haas B."/>
            <person name="Abouelleil A."/>
            <person name="Alvarado L."/>
            <person name="Arachchi H.M."/>
            <person name="Berlin A."/>
            <person name="Brown A."/>
            <person name="Chapman S.B."/>
            <person name="Chen Z."/>
            <person name="Dunbar C."/>
            <person name="Freedman E."/>
            <person name="Gearin G."/>
            <person name="Gellesch M."/>
            <person name="Goldberg J."/>
            <person name="Griggs A."/>
            <person name="Gujja S."/>
            <person name="Heiman D."/>
            <person name="Howarth C."/>
            <person name="Larson L."/>
            <person name="Lui A."/>
            <person name="MacDonald P.J.P."/>
            <person name="Mehta T."/>
            <person name="Montmayeur A."/>
            <person name="Murphy C."/>
            <person name="Neiman D."/>
            <person name="Pearson M."/>
            <person name="Priest M."/>
            <person name="Roberts A."/>
            <person name="Saif S."/>
            <person name="Shea T."/>
            <person name="Shenoy N."/>
            <person name="Sisk P."/>
            <person name="Stolte C."/>
            <person name="Sykes S."/>
            <person name="Yandava C."/>
            <person name="Wortman J."/>
            <person name="Nusbaum C."/>
            <person name="Birren B."/>
        </authorList>
    </citation>
    <scope>NUCLEOTIDE SEQUENCE</scope>
    <source>
        <strain evidence="5">ATCC 64411</strain>
    </source>
</reference>
<evidence type="ECO:0000259" key="4">
    <source>
        <dbReference type="PROSITE" id="PS50048"/>
    </source>
</evidence>
<accession>A0A0H2UD31</accession>
<keyword evidence="2" id="KW-0175">Coiled coil</keyword>
<evidence type="ECO:0000256" key="1">
    <source>
        <dbReference type="ARBA" id="ARBA00023242"/>
    </source>
</evidence>
<dbReference type="SMART" id="SM00066">
    <property type="entry name" value="GAL4"/>
    <property type="match status" value="1"/>
</dbReference>
<reference evidence="5" key="1">
    <citation type="submission" date="2010-05" db="EMBL/GenBank/DDBJ databases">
        <title>The Genome Sequence of Magnaporthe poae strain ATCC 64411.</title>
        <authorList>
            <consortium name="The Broad Institute Genome Sequencing Platform"/>
            <consortium name="Broad Institute Genome Sequencing Center for Infectious Disease"/>
            <person name="Ma L.-J."/>
            <person name="Dead R."/>
            <person name="Young S."/>
            <person name="Zeng Q."/>
            <person name="Koehrsen M."/>
            <person name="Alvarado L."/>
            <person name="Berlin A."/>
            <person name="Chapman S.B."/>
            <person name="Chen Z."/>
            <person name="Freedman E."/>
            <person name="Gellesch M."/>
            <person name="Goldberg J."/>
            <person name="Griggs A."/>
            <person name="Gujja S."/>
            <person name="Heilman E.R."/>
            <person name="Heiman D."/>
            <person name="Hepburn T."/>
            <person name="Howarth C."/>
            <person name="Jen D."/>
            <person name="Larson L."/>
            <person name="Mehta T."/>
            <person name="Neiman D."/>
            <person name="Pearson M."/>
            <person name="Roberts A."/>
            <person name="Saif S."/>
            <person name="Shea T."/>
            <person name="Shenoy N."/>
            <person name="Sisk P."/>
            <person name="Stolte C."/>
            <person name="Sykes S."/>
            <person name="Walk T."/>
            <person name="White J."/>
            <person name="Yandava C."/>
            <person name="Haas B."/>
            <person name="Nusbaum C."/>
            <person name="Birren B."/>
        </authorList>
    </citation>
    <scope>NUCLEOTIDE SEQUENCE</scope>
    <source>
        <strain evidence="5">ATCC 64411</strain>
    </source>
</reference>
<keyword evidence="1" id="KW-0539">Nucleus</keyword>
<evidence type="ECO:0000256" key="3">
    <source>
        <dbReference type="SAM" id="MobiDB-lite"/>
    </source>
</evidence>
<feature type="coiled-coil region" evidence="2">
    <location>
        <begin position="106"/>
        <end position="133"/>
    </location>
</feature>
<dbReference type="PANTHER" id="PTHR47256:SF1">
    <property type="entry name" value="ZN(II)2CYS6 TRANSCRIPTION FACTOR (EUROFUNG)"/>
    <property type="match status" value="1"/>
</dbReference>
<dbReference type="CDD" id="cd00067">
    <property type="entry name" value="GAL4"/>
    <property type="match status" value="1"/>
</dbReference>
<feature type="domain" description="Zn(2)-C6 fungal-type" evidence="4">
    <location>
        <begin position="67"/>
        <end position="97"/>
    </location>
</feature>
<dbReference type="PROSITE" id="PS00463">
    <property type="entry name" value="ZN2_CY6_FUNGAL_1"/>
    <property type="match status" value="1"/>
</dbReference>
<dbReference type="Pfam" id="PF00172">
    <property type="entry name" value="Zn_clus"/>
    <property type="match status" value="1"/>
</dbReference>
<evidence type="ECO:0000313" key="5">
    <source>
        <dbReference type="EMBL" id="KLU93096.1"/>
    </source>
</evidence>
<dbReference type="OrthoDB" id="5227456at2759"/>
<dbReference type="GO" id="GO:0000981">
    <property type="term" value="F:DNA-binding transcription factor activity, RNA polymerase II-specific"/>
    <property type="evidence" value="ECO:0007669"/>
    <property type="project" value="InterPro"/>
</dbReference>
<proteinExistence type="predicted"/>
<protein>
    <recommendedName>
        <fullName evidence="4">Zn(2)-C6 fungal-type domain-containing protein</fullName>
    </recommendedName>
</protein>
<dbReference type="GO" id="GO:0008270">
    <property type="term" value="F:zinc ion binding"/>
    <property type="evidence" value="ECO:0007669"/>
    <property type="project" value="InterPro"/>
</dbReference>
<evidence type="ECO:0000256" key="2">
    <source>
        <dbReference type="SAM" id="Coils"/>
    </source>
</evidence>
<organism evidence="5">
    <name type="scientific">Magnaporthiopsis poae (strain ATCC 64411 / 73-15)</name>
    <name type="common">Kentucky bluegrass fungus</name>
    <name type="synonym">Magnaporthe poae</name>
    <dbReference type="NCBI Taxonomy" id="644358"/>
    <lineage>
        <taxon>Eukaryota</taxon>
        <taxon>Fungi</taxon>
        <taxon>Dikarya</taxon>
        <taxon>Ascomycota</taxon>
        <taxon>Pezizomycotina</taxon>
        <taxon>Sordariomycetes</taxon>
        <taxon>Sordariomycetidae</taxon>
        <taxon>Magnaporthales</taxon>
        <taxon>Magnaporthaceae</taxon>
        <taxon>Magnaporthiopsis</taxon>
    </lineage>
</organism>
<dbReference type="SUPFAM" id="SSF57701">
    <property type="entry name" value="Zn2/Cys6 DNA-binding domain"/>
    <property type="match status" value="1"/>
</dbReference>
<feature type="compositionally biased region" description="Low complexity" evidence="3">
    <location>
        <begin position="11"/>
        <end position="27"/>
    </location>
</feature>